<dbReference type="eggNOG" id="COG0631">
    <property type="taxonomic scope" value="Bacteria"/>
</dbReference>
<dbReference type="Pfam" id="PF13672">
    <property type="entry name" value="PP2C_2"/>
    <property type="match status" value="1"/>
</dbReference>
<evidence type="ECO:0000256" key="1">
    <source>
        <dbReference type="SAM" id="MobiDB-lite"/>
    </source>
</evidence>
<proteinExistence type="predicted"/>
<dbReference type="STRING" id="656024.FsymDg_2826"/>
<evidence type="ECO:0000313" key="3">
    <source>
        <dbReference type="EMBL" id="AEH10162.1"/>
    </source>
</evidence>
<feature type="region of interest" description="Disordered" evidence="1">
    <location>
        <begin position="1"/>
        <end position="27"/>
    </location>
</feature>
<dbReference type="PROSITE" id="PS51746">
    <property type="entry name" value="PPM_2"/>
    <property type="match status" value="1"/>
</dbReference>
<dbReference type="CDD" id="cd00143">
    <property type="entry name" value="PP2Cc"/>
    <property type="match status" value="1"/>
</dbReference>
<feature type="domain" description="PPM-type phosphatase" evidence="2">
    <location>
        <begin position="109"/>
        <end position="363"/>
    </location>
</feature>
<organism evidence="3 4">
    <name type="scientific">Candidatus Protofrankia datiscae</name>
    <dbReference type="NCBI Taxonomy" id="2716812"/>
    <lineage>
        <taxon>Bacteria</taxon>
        <taxon>Bacillati</taxon>
        <taxon>Actinomycetota</taxon>
        <taxon>Actinomycetes</taxon>
        <taxon>Frankiales</taxon>
        <taxon>Frankiaceae</taxon>
        <taxon>Protofrankia</taxon>
    </lineage>
</organism>
<protein>
    <submittedName>
        <fullName evidence="3">Protein serine/threonine phosphatase</fullName>
    </submittedName>
</protein>
<dbReference type="KEGG" id="fsy:FsymDg_2826"/>
<dbReference type="InterPro" id="IPR001932">
    <property type="entry name" value="PPM-type_phosphatase-like_dom"/>
</dbReference>
<keyword evidence="4" id="KW-1185">Reference proteome</keyword>
<dbReference type="SMART" id="SM00331">
    <property type="entry name" value="PP2C_SIG"/>
    <property type="match status" value="1"/>
</dbReference>
<sequence>MNPRPDVDDVVTASPVTADPVDDDTVDDRTVDDGAIRCPRCAAVAFATDSYCEACGTLLRAPEPCQSCGAAEFDGDGFCTTCGTHRDPGAAGAPGRQPPPDRVETDLGRIAGVSDRGLAHRDNEDGMGMALKPWPVAVVCDGVSSAPGSGPAARAAATVAVESLVAAAAAAADAGRGPLAAAPRQVGADALVTAAAAAQRAVLEQPITAPDTTPACTFVAAVVVDGVLSVGWLGDSRVYLLGADGPVRLTADDTLAAQAARAGLIPAEAVETAPEAHTITRWLGHDNDGDVVPQVGSTRLTGPGRVVVCSDGLWNYTSDPRLLAAHVASAGTGAAPIDVARHLIDVALRAGGHDNVTVVVLDVPDDLTPGDFDGHVQQ</sequence>
<evidence type="ECO:0000313" key="4">
    <source>
        <dbReference type="Proteomes" id="UP000001549"/>
    </source>
</evidence>
<evidence type="ECO:0000259" key="2">
    <source>
        <dbReference type="PROSITE" id="PS51746"/>
    </source>
</evidence>
<dbReference type="SMART" id="SM00332">
    <property type="entry name" value="PP2Cc"/>
    <property type="match status" value="1"/>
</dbReference>
<dbReference type="Gene3D" id="3.60.40.10">
    <property type="entry name" value="PPM-type phosphatase domain"/>
    <property type="match status" value="1"/>
</dbReference>
<reference evidence="3 4" key="1">
    <citation type="submission" date="2011-05" db="EMBL/GenBank/DDBJ databases">
        <title>Complete sequence of chromosome of Frankia symbiont of Datisca glomerata.</title>
        <authorList>
            <consortium name="US DOE Joint Genome Institute"/>
            <person name="Lucas S."/>
            <person name="Han J."/>
            <person name="Lapidus A."/>
            <person name="Cheng J.-F."/>
            <person name="Goodwin L."/>
            <person name="Pitluck S."/>
            <person name="Peters L."/>
            <person name="Mikhailova N."/>
            <person name="Chertkov O."/>
            <person name="Teshima H."/>
            <person name="Han C."/>
            <person name="Tapia R."/>
            <person name="Land M."/>
            <person name="Hauser L."/>
            <person name="Kyrpides N."/>
            <person name="Ivanova N."/>
            <person name="Pagani I."/>
            <person name="Berry A."/>
            <person name="Pawlowski K."/>
            <person name="Persson T."/>
            <person name="Vanden Heuvel B."/>
            <person name="Benson D."/>
            <person name="Woyke T."/>
        </authorList>
    </citation>
    <scope>NUCLEOTIDE SEQUENCE [LARGE SCALE GENOMIC DNA]</scope>
    <source>
        <strain evidence="4">4085684</strain>
    </source>
</reference>
<dbReference type="AlphaFoldDB" id="F8B5S4"/>
<dbReference type="SUPFAM" id="SSF81606">
    <property type="entry name" value="PP2C-like"/>
    <property type="match status" value="1"/>
</dbReference>
<dbReference type="HOGENOM" id="CLU_034545_2_1_11"/>
<dbReference type="InterPro" id="IPR036457">
    <property type="entry name" value="PPM-type-like_dom_sf"/>
</dbReference>
<name>F8B5S4_9ACTN</name>
<dbReference type="Proteomes" id="UP000001549">
    <property type="component" value="Chromosome"/>
</dbReference>
<gene>
    <name evidence="3" type="ordered locus">FsymDg_2826</name>
</gene>
<dbReference type="RefSeq" id="WP_013874069.1">
    <property type="nucleotide sequence ID" value="NC_015656.1"/>
</dbReference>
<accession>F8B5S4</accession>
<dbReference type="EMBL" id="CP002801">
    <property type="protein sequence ID" value="AEH10162.1"/>
    <property type="molecule type" value="Genomic_DNA"/>
</dbReference>